<dbReference type="EMBL" id="JBJQND010000001">
    <property type="protein sequence ID" value="KAL3890366.1"/>
    <property type="molecule type" value="Genomic_DNA"/>
</dbReference>
<gene>
    <name evidence="1" type="ORF">ACJMK2_002455</name>
    <name evidence="2" type="ORF">ACJMK2_002650</name>
</gene>
<keyword evidence="3" id="KW-1185">Reference proteome</keyword>
<proteinExistence type="predicted"/>
<dbReference type="AlphaFoldDB" id="A0ABD3XXI5"/>
<accession>A0ABD3XXI5</accession>
<dbReference type="EMBL" id="JBJQND010000001">
    <property type="protein sequence ID" value="KAL3890163.1"/>
    <property type="molecule type" value="Genomic_DNA"/>
</dbReference>
<name>A0ABD3XXI5_SINWO</name>
<evidence type="ECO:0000313" key="1">
    <source>
        <dbReference type="EMBL" id="KAL3890163.1"/>
    </source>
</evidence>
<evidence type="ECO:0000313" key="2">
    <source>
        <dbReference type="EMBL" id="KAL3890366.1"/>
    </source>
</evidence>
<evidence type="ECO:0000313" key="3">
    <source>
        <dbReference type="Proteomes" id="UP001634394"/>
    </source>
</evidence>
<dbReference type="Proteomes" id="UP001634394">
    <property type="component" value="Unassembled WGS sequence"/>
</dbReference>
<comment type="caution">
    <text evidence="2">The sequence shown here is derived from an EMBL/GenBank/DDBJ whole genome shotgun (WGS) entry which is preliminary data.</text>
</comment>
<sequence length="150" mass="17027">MNLQKEFYNMIYKDSVKDAGSHITSATIARHSQMVGVGKILRSVYDKQVSDLSGRTVHMSFVSKTNSKGFQIKAGETQTTFVKVKGNNTTNAKELIGRNHYDCTFAKQSGGECMVHLHDAFGAFDFLYEKYNIVCIIYVLHNTYWYLYGN</sequence>
<reference evidence="2 3" key="1">
    <citation type="submission" date="2024-11" db="EMBL/GenBank/DDBJ databases">
        <title>Chromosome-level genome assembly of the freshwater bivalve Anodonta woodiana.</title>
        <authorList>
            <person name="Chen X."/>
        </authorList>
    </citation>
    <scope>NUCLEOTIDE SEQUENCE [LARGE SCALE GENOMIC DNA]</scope>
    <source>
        <strain evidence="2">MN2024</strain>
        <tissue evidence="2">Gills</tissue>
    </source>
</reference>
<organism evidence="2 3">
    <name type="scientific">Sinanodonta woodiana</name>
    <name type="common">Chinese pond mussel</name>
    <name type="synonym">Anodonta woodiana</name>
    <dbReference type="NCBI Taxonomy" id="1069815"/>
    <lineage>
        <taxon>Eukaryota</taxon>
        <taxon>Metazoa</taxon>
        <taxon>Spiralia</taxon>
        <taxon>Lophotrochozoa</taxon>
        <taxon>Mollusca</taxon>
        <taxon>Bivalvia</taxon>
        <taxon>Autobranchia</taxon>
        <taxon>Heteroconchia</taxon>
        <taxon>Palaeoheterodonta</taxon>
        <taxon>Unionida</taxon>
        <taxon>Unionoidea</taxon>
        <taxon>Unionidae</taxon>
        <taxon>Unioninae</taxon>
        <taxon>Sinanodonta</taxon>
    </lineage>
</organism>
<protein>
    <submittedName>
        <fullName evidence="2">Uncharacterized protein</fullName>
    </submittedName>
</protein>